<organism evidence="2 3">
    <name type="scientific">Candidatus Giovannonibacteria bacterium RIFCSPHIGHO2_02_43_13</name>
    <dbReference type="NCBI Taxonomy" id="1798330"/>
    <lineage>
        <taxon>Bacteria</taxon>
        <taxon>Candidatus Giovannoniibacteriota</taxon>
    </lineage>
</organism>
<dbReference type="PROSITE" id="PS51331">
    <property type="entry name" value="THYX"/>
    <property type="match status" value="1"/>
</dbReference>
<evidence type="ECO:0000313" key="2">
    <source>
        <dbReference type="EMBL" id="OGF79430.1"/>
    </source>
</evidence>
<dbReference type="Pfam" id="PF02511">
    <property type="entry name" value="Thy1"/>
    <property type="match status" value="1"/>
</dbReference>
<name>A0A1F5WUV9_9BACT</name>
<dbReference type="AlphaFoldDB" id="A0A1F5WUV9"/>
<dbReference type="InterPro" id="IPR036098">
    <property type="entry name" value="Thymidylate_synthase_ThyX_sf"/>
</dbReference>
<proteinExistence type="predicted"/>
<evidence type="ECO:0000313" key="3">
    <source>
        <dbReference type="Proteomes" id="UP000178425"/>
    </source>
</evidence>
<sequence>MHKVEPKVFLVGETKIVKEGLNGFLKHVGVPKWKSDASTDLEKIIEVMGRLCYRSFEPGLNKNVKKVREHNKDYLENIKKVKHGSVIEHPVLNFIFTDVSRVFTHELVRHRAGTAISQESLRFVRLDDLGQWLPTVIYEDEKAVEIFVKTFKHLEKLQLELAEYFKLDDEAMPFHKKKVITSAMRRIAPIGLATTIGWSANPRTLRWVLEMRTDPNAEEEIRLVFGKVADIVAKRYPNLFCDYEIEMTDGLPWYKTKNSKV</sequence>
<dbReference type="SUPFAM" id="SSF69796">
    <property type="entry name" value="Thymidylate synthase-complementing protein Thy1"/>
    <property type="match status" value="1"/>
</dbReference>
<dbReference type="GO" id="GO:0004799">
    <property type="term" value="F:thymidylate synthase activity"/>
    <property type="evidence" value="ECO:0007669"/>
    <property type="project" value="TreeGrafter"/>
</dbReference>
<dbReference type="Gene3D" id="3.30.70.3180">
    <property type="match status" value="2"/>
</dbReference>
<dbReference type="NCBIfam" id="TIGR02170">
    <property type="entry name" value="thyX"/>
    <property type="match status" value="1"/>
</dbReference>
<gene>
    <name evidence="2" type="ORF">A2W54_02625</name>
</gene>
<dbReference type="GO" id="GO:0070402">
    <property type="term" value="F:NADPH binding"/>
    <property type="evidence" value="ECO:0007669"/>
    <property type="project" value="TreeGrafter"/>
</dbReference>
<dbReference type="CDD" id="cd20175">
    <property type="entry name" value="ThyX"/>
    <property type="match status" value="1"/>
</dbReference>
<comment type="caution">
    <text evidence="2">The sequence shown here is derived from an EMBL/GenBank/DDBJ whole genome shotgun (WGS) entry which is preliminary data.</text>
</comment>
<reference evidence="2 3" key="1">
    <citation type="journal article" date="2016" name="Nat. Commun.">
        <title>Thousands of microbial genomes shed light on interconnected biogeochemical processes in an aquifer system.</title>
        <authorList>
            <person name="Anantharaman K."/>
            <person name="Brown C.T."/>
            <person name="Hug L.A."/>
            <person name="Sharon I."/>
            <person name="Castelle C.J."/>
            <person name="Probst A.J."/>
            <person name="Thomas B.C."/>
            <person name="Singh A."/>
            <person name="Wilkins M.J."/>
            <person name="Karaoz U."/>
            <person name="Brodie E.L."/>
            <person name="Williams K.H."/>
            <person name="Hubbard S.S."/>
            <person name="Banfield J.F."/>
        </authorList>
    </citation>
    <scope>NUCLEOTIDE SEQUENCE [LARGE SCALE GENOMIC DNA]</scope>
</reference>
<dbReference type="EMBL" id="MFHI01000003">
    <property type="protein sequence ID" value="OGF79430.1"/>
    <property type="molecule type" value="Genomic_DNA"/>
</dbReference>
<dbReference type="PANTHER" id="PTHR34934:SF1">
    <property type="entry name" value="FLAVIN-DEPENDENT THYMIDYLATE SYNTHASE"/>
    <property type="match status" value="1"/>
</dbReference>
<dbReference type="GO" id="GO:0050660">
    <property type="term" value="F:flavin adenine dinucleotide binding"/>
    <property type="evidence" value="ECO:0007669"/>
    <property type="project" value="UniProtKB-UniRule"/>
</dbReference>
<accession>A0A1F5WUV9</accession>
<dbReference type="GO" id="GO:0006231">
    <property type="term" value="P:dTMP biosynthetic process"/>
    <property type="evidence" value="ECO:0007669"/>
    <property type="project" value="UniProtKB-UniRule"/>
</dbReference>
<dbReference type="GO" id="GO:0050797">
    <property type="term" value="F:thymidylate synthase (FAD) activity"/>
    <property type="evidence" value="ECO:0007669"/>
    <property type="project" value="UniProtKB-UniRule"/>
</dbReference>
<dbReference type="Proteomes" id="UP000178425">
    <property type="component" value="Unassembled WGS sequence"/>
</dbReference>
<protein>
    <recommendedName>
        <fullName evidence="1">FAD-dependent thymidylate synthase</fullName>
        <ecNumber evidence="1">2.1.1.148</ecNumber>
    </recommendedName>
</protein>
<dbReference type="Gene3D" id="6.10.140.450">
    <property type="match status" value="1"/>
</dbReference>
<evidence type="ECO:0000256" key="1">
    <source>
        <dbReference type="NCBIfam" id="TIGR02170"/>
    </source>
</evidence>
<dbReference type="PANTHER" id="PTHR34934">
    <property type="entry name" value="FLAVIN-DEPENDENT THYMIDYLATE SYNTHASE"/>
    <property type="match status" value="1"/>
</dbReference>
<dbReference type="EC" id="2.1.1.148" evidence="1"/>
<dbReference type="InterPro" id="IPR003669">
    <property type="entry name" value="Thymidylate_synthase_ThyX"/>
</dbReference>